<dbReference type="PROSITE" id="PS52016">
    <property type="entry name" value="TONB_DEPENDENT_REC_3"/>
    <property type="match status" value="1"/>
</dbReference>
<dbReference type="Pfam" id="PF07715">
    <property type="entry name" value="Plug"/>
    <property type="match status" value="1"/>
</dbReference>
<feature type="domain" description="TonB-dependent receptor plug" evidence="14">
    <location>
        <begin position="58"/>
        <end position="172"/>
    </location>
</feature>
<sequence>MEISFYHQKKFITGVSILALMAAIPSSPQAFAQDATDDASTFEEVVVTGSRIKRGNLSTPTPVTTLDSEALKVSGTNNVADLMRELPSVGLSGLSSANSSRLIQNSGLNTINLRNLGSARTLVLVNGRRYIAGQPGSSAVDLNTVPTDLIERVEVITGGASAVYGSDAVAGVVNFILKDDFSGVAIDAQYGLSEKGDGDKLKTTLTMGGNFNDDKGNATLHFAYNKEYGVKSSARGIKDHWYDITDNTIYDPNHSSYVPQGLFFAGGDPWTYDPSGTLVNEYDGDRDGFDRSPYRTISIPTERILVSGNSHYDIREDVTLYSELMFAQVNTDAKLEPFYFDTGFLKFGGIPISNPLIPQAIRDDAVANGVTELGFRRRFLENDGRQAVNSRRTMRILLGLKGEINDQWSWDANYSYGRTTQKQTFSGEMNIDLAVQSLNTEADPTNPGGVRCADERARGLGCVPMNIWGKGSISPEALAYVSADTNLQATITQQVITAGVTNSALFTLPGGDVGFAAGIEHRRESSETINDPLVVAGLTGGNKVANTVGKFNVTEFYAETNVPLVEGVSFAQYLGLEAAFRYADYSTIGGVSSWKVGGEWAPIDDLRFRAVYAKSTRAPNINDLFAGAGQTFPDINDPCNGVTPTSNNPAQKACLLDPVLAAAVDAGPFVVGSFERFDVSGYNVGNPNLNEETAKTITVGAVITPSAIEGLTASVDYFRIKVDNAIQFTGRQLILDKCYESASLDNIYCDQITRRARNSAGGLSGHLEFINDGPANQGYQLVSGIDFKVNYTMDLDEGDLNFGLYYVRTLSSELQTSDGSVVDQLGDLGGSANYKNKGNLNITYVNGPLTVAWKVNYLGQIYDSLSVHNARAEASEPDYDLNNIGAKIYNNMQIRYAFGDDQAYEVYGGINNVFNTKAPYLPTGTSSSNAGSDTSSAYDAIGRYFYLGAKATF</sequence>
<dbReference type="PANTHER" id="PTHR47234">
    <property type="match status" value="1"/>
</dbReference>
<evidence type="ECO:0000256" key="7">
    <source>
        <dbReference type="ARBA" id="ARBA00023136"/>
    </source>
</evidence>
<evidence type="ECO:0000256" key="8">
    <source>
        <dbReference type="ARBA" id="ARBA00023237"/>
    </source>
</evidence>
<evidence type="ECO:0000256" key="1">
    <source>
        <dbReference type="ARBA" id="ARBA00004571"/>
    </source>
</evidence>
<dbReference type="Proteomes" id="UP000229730">
    <property type="component" value="Unassembled WGS sequence"/>
</dbReference>
<keyword evidence="4 9" id="KW-0812">Transmembrane</keyword>
<keyword evidence="8 9" id="KW-0998">Cell outer membrane</keyword>
<feature type="short sequence motif" description="TonB C-terminal box" evidence="10">
    <location>
        <begin position="936"/>
        <end position="953"/>
    </location>
</feature>
<dbReference type="InterPro" id="IPR010917">
    <property type="entry name" value="TonB_rcpt_CS"/>
</dbReference>
<evidence type="ECO:0000256" key="10">
    <source>
        <dbReference type="PROSITE-ProRule" id="PRU10144"/>
    </source>
</evidence>
<comment type="similarity">
    <text evidence="9 11">Belongs to the TonB-dependent receptor family.</text>
</comment>
<evidence type="ECO:0000256" key="3">
    <source>
        <dbReference type="ARBA" id="ARBA00022452"/>
    </source>
</evidence>
<evidence type="ECO:0000313" key="15">
    <source>
        <dbReference type="EMBL" id="PHZ84711.1"/>
    </source>
</evidence>
<dbReference type="RefSeq" id="WP_099472973.1">
    <property type="nucleotide sequence ID" value="NZ_CP041025.1"/>
</dbReference>
<keyword evidence="15" id="KW-0675">Receptor</keyword>
<evidence type="ECO:0000256" key="4">
    <source>
        <dbReference type="ARBA" id="ARBA00022692"/>
    </source>
</evidence>
<dbReference type="InterPro" id="IPR036942">
    <property type="entry name" value="Beta-barrel_TonB_sf"/>
</dbReference>
<dbReference type="Gene3D" id="2.40.170.20">
    <property type="entry name" value="TonB-dependent receptor, beta-barrel domain"/>
    <property type="match status" value="1"/>
</dbReference>
<reference evidence="15 16" key="1">
    <citation type="submission" date="2017-10" db="EMBL/GenBank/DDBJ databases">
        <title>Frigbacter circumglobatus gen. nov. sp. nov., isolated from sediment cultured in situ.</title>
        <authorList>
            <person name="Zhao Z."/>
        </authorList>
    </citation>
    <scope>NUCLEOTIDE SEQUENCE [LARGE SCALE GENOMIC DNA]</scope>
    <source>
        <strain evidence="15 16">ZYL</strain>
    </source>
</reference>
<keyword evidence="6 11" id="KW-0798">TonB box</keyword>
<evidence type="ECO:0000313" key="16">
    <source>
        <dbReference type="Proteomes" id="UP000229730"/>
    </source>
</evidence>
<dbReference type="InterPro" id="IPR037066">
    <property type="entry name" value="Plug_dom_sf"/>
</dbReference>
<evidence type="ECO:0000259" key="14">
    <source>
        <dbReference type="Pfam" id="PF07715"/>
    </source>
</evidence>
<dbReference type="InParanoid" id="A0A2G4YQV8"/>
<keyword evidence="2 9" id="KW-0813">Transport</keyword>
<dbReference type="InterPro" id="IPR039426">
    <property type="entry name" value="TonB-dep_rcpt-like"/>
</dbReference>
<comment type="caution">
    <text evidence="15">The sequence shown here is derived from an EMBL/GenBank/DDBJ whole genome shotgun (WGS) entry which is preliminary data.</text>
</comment>
<keyword evidence="16" id="KW-1185">Reference proteome</keyword>
<dbReference type="Gene3D" id="2.170.130.10">
    <property type="entry name" value="TonB-dependent receptor, plug domain"/>
    <property type="match status" value="1"/>
</dbReference>
<dbReference type="OrthoDB" id="7582244at2"/>
<evidence type="ECO:0000256" key="12">
    <source>
        <dbReference type="SAM" id="SignalP"/>
    </source>
</evidence>
<dbReference type="SUPFAM" id="SSF56935">
    <property type="entry name" value="Porins"/>
    <property type="match status" value="1"/>
</dbReference>
<comment type="subcellular location">
    <subcellularLocation>
        <location evidence="1 9">Cell outer membrane</location>
        <topology evidence="1 9">Multi-pass membrane protein</topology>
    </subcellularLocation>
</comment>
<dbReference type="GO" id="GO:0009279">
    <property type="term" value="C:cell outer membrane"/>
    <property type="evidence" value="ECO:0007669"/>
    <property type="project" value="UniProtKB-SubCell"/>
</dbReference>
<dbReference type="PROSITE" id="PS01156">
    <property type="entry name" value="TONB_DEPENDENT_REC_2"/>
    <property type="match status" value="1"/>
</dbReference>
<evidence type="ECO:0000256" key="5">
    <source>
        <dbReference type="ARBA" id="ARBA00022729"/>
    </source>
</evidence>
<accession>A0A2G4YQV8</accession>
<evidence type="ECO:0000256" key="2">
    <source>
        <dbReference type="ARBA" id="ARBA00022448"/>
    </source>
</evidence>
<dbReference type="PANTHER" id="PTHR47234:SF2">
    <property type="entry name" value="TONB-DEPENDENT RECEPTOR"/>
    <property type="match status" value="1"/>
</dbReference>
<organism evidence="15 16">
    <name type="scientific">Paremcibacter congregatus</name>
    <dbReference type="NCBI Taxonomy" id="2043170"/>
    <lineage>
        <taxon>Bacteria</taxon>
        <taxon>Pseudomonadati</taxon>
        <taxon>Pseudomonadota</taxon>
        <taxon>Alphaproteobacteria</taxon>
        <taxon>Emcibacterales</taxon>
        <taxon>Emcibacteraceae</taxon>
        <taxon>Paremcibacter</taxon>
    </lineage>
</organism>
<evidence type="ECO:0000256" key="9">
    <source>
        <dbReference type="PROSITE-ProRule" id="PRU01360"/>
    </source>
</evidence>
<name>A0A2G4YQV8_9PROT</name>
<dbReference type="EMBL" id="PDEM01000023">
    <property type="protein sequence ID" value="PHZ84711.1"/>
    <property type="molecule type" value="Genomic_DNA"/>
</dbReference>
<dbReference type="InterPro" id="IPR000531">
    <property type="entry name" value="Beta-barrel_TonB"/>
</dbReference>
<evidence type="ECO:0000256" key="6">
    <source>
        <dbReference type="ARBA" id="ARBA00023077"/>
    </source>
</evidence>
<proteinExistence type="inferred from homology"/>
<evidence type="ECO:0000259" key="13">
    <source>
        <dbReference type="Pfam" id="PF00593"/>
    </source>
</evidence>
<keyword evidence="7 9" id="KW-0472">Membrane</keyword>
<dbReference type="Pfam" id="PF00593">
    <property type="entry name" value="TonB_dep_Rec_b-barrel"/>
    <property type="match status" value="1"/>
</dbReference>
<keyword evidence="5 12" id="KW-0732">Signal</keyword>
<dbReference type="AlphaFoldDB" id="A0A2G4YQV8"/>
<gene>
    <name evidence="15" type="ORF">CRD36_10515</name>
</gene>
<protein>
    <submittedName>
        <fullName evidence="15">TonB-dependent receptor</fullName>
    </submittedName>
</protein>
<keyword evidence="3 9" id="KW-1134">Transmembrane beta strand</keyword>
<feature type="signal peptide" evidence="12">
    <location>
        <begin position="1"/>
        <end position="32"/>
    </location>
</feature>
<evidence type="ECO:0000256" key="11">
    <source>
        <dbReference type="RuleBase" id="RU003357"/>
    </source>
</evidence>
<feature type="domain" description="TonB-dependent receptor-like beta-barrel" evidence="13">
    <location>
        <begin position="376"/>
        <end position="913"/>
    </location>
</feature>
<dbReference type="InterPro" id="IPR012910">
    <property type="entry name" value="Plug_dom"/>
</dbReference>
<feature type="chain" id="PRO_5013848429" evidence="12">
    <location>
        <begin position="33"/>
        <end position="953"/>
    </location>
</feature>